<dbReference type="GO" id="GO:0003676">
    <property type="term" value="F:nucleic acid binding"/>
    <property type="evidence" value="ECO:0007669"/>
    <property type="project" value="InterPro"/>
</dbReference>
<dbReference type="InterPro" id="IPR012337">
    <property type="entry name" value="RNaseH-like_sf"/>
</dbReference>
<evidence type="ECO:0000313" key="2">
    <source>
        <dbReference type="EMBL" id="MBY73422.1"/>
    </source>
</evidence>
<dbReference type="OrthoDB" id="6585297at2759"/>
<proteinExistence type="predicted"/>
<dbReference type="EMBL" id="GGMS01004219">
    <property type="protein sequence ID" value="MBY73422.1"/>
    <property type="molecule type" value="Transcribed_RNA"/>
</dbReference>
<dbReference type="Pfam" id="PF00075">
    <property type="entry name" value="RNase_H"/>
    <property type="match status" value="1"/>
</dbReference>
<dbReference type="Gene3D" id="3.30.420.10">
    <property type="entry name" value="Ribonuclease H-like superfamily/Ribonuclease H"/>
    <property type="match status" value="1"/>
</dbReference>
<reference evidence="2" key="1">
    <citation type="submission" date="2018-04" db="EMBL/GenBank/DDBJ databases">
        <title>Transcriptome assembly of Sipha flava.</title>
        <authorList>
            <person name="Scully E.D."/>
            <person name="Geib S.M."/>
            <person name="Palmer N.A."/>
            <person name="Koch K."/>
            <person name="Bradshaw J."/>
            <person name="Heng-Moss T."/>
            <person name="Sarath G."/>
        </authorList>
    </citation>
    <scope>NUCLEOTIDE SEQUENCE</scope>
</reference>
<dbReference type="PROSITE" id="PS50879">
    <property type="entry name" value="RNASE_H_1"/>
    <property type="match status" value="1"/>
</dbReference>
<accession>A0A2S2Q884</accession>
<dbReference type="GO" id="GO:0004523">
    <property type="term" value="F:RNA-DNA hybrid ribonuclease activity"/>
    <property type="evidence" value="ECO:0007669"/>
    <property type="project" value="InterPro"/>
</dbReference>
<gene>
    <name evidence="2" type="ORF">g.6550</name>
</gene>
<dbReference type="AlphaFoldDB" id="A0A2S2Q884"/>
<dbReference type="InterPro" id="IPR002156">
    <property type="entry name" value="RNaseH_domain"/>
</dbReference>
<organism evidence="2">
    <name type="scientific">Sipha flava</name>
    <name type="common">yellow sugarcane aphid</name>
    <dbReference type="NCBI Taxonomy" id="143950"/>
    <lineage>
        <taxon>Eukaryota</taxon>
        <taxon>Metazoa</taxon>
        <taxon>Ecdysozoa</taxon>
        <taxon>Arthropoda</taxon>
        <taxon>Hexapoda</taxon>
        <taxon>Insecta</taxon>
        <taxon>Pterygota</taxon>
        <taxon>Neoptera</taxon>
        <taxon>Paraneoptera</taxon>
        <taxon>Hemiptera</taxon>
        <taxon>Sternorrhyncha</taxon>
        <taxon>Aphidomorpha</taxon>
        <taxon>Aphidoidea</taxon>
        <taxon>Aphididae</taxon>
        <taxon>Sipha</taxon>
    </lineage>
</organism>
<name>A0A2S2Q884_9HEMI</name>
<dbReference type="CDD" id="cd09276">
    <property type="entry name" value="Rnase_HI_RT_non_LTR"/>
    <property type="match status" value="1"/>
</dbReference>
<evidence type="ECO:0000259" key="1">
    <source>
        <dbReference type="PROSITE" id="PS50879"/>
    </source>
</evidence>
<protein>
    <recommendedName>
        <fullName evidence="1">RNase H type-1 domain-containing protein</fullName>
    </recommendedName>
</protein>
<dbReference type="InterPro" id="IPR036397">
    <property type="entry name" value="RNaseH_sf"/>
</dbReference>
<sequence length="371" mass="42759">MKKIKLNIHSNIIYMVLFLTNIQIKSTLPTLDFNPKLKTLSTLLHENNLDISNVLNVTPPLTPQWKNFNEANTELSKLKKKDTAPSIYKQEYLHLIQNIHSEKMYTDASKNQVGVGDAVIWNNTEFLYKLPSSCSIFTAESFAIIKALDLITEHHLQDTIIFTDSLSAINNIKNTYNPSDIGLQIQNKIYTLRNTYNYKIKLFWIPGHSNIIENEHANLAAKTAITSTLSSCRQIISSRDIQKLITNKCQLKWQQKWSSYSTKLNQIKHNIDNWTFPLEIHRKFEVILTRLRIGHTHISHSFLMAKEEPPICTACGVQVTIKHILTECRIYHNTRKNIKLPESLAEILNNHPQSIANIIQFITISNLYTKI</sequence>
<dbReference type="SUPFAM" id="SSF53098">
    <property type="entry name" value="Ribonuclease H-like"/>
    <property type="match status" value="1"/>
</dbReference>
<feature type="domain" description="RNase H type-1" evidence="1">
    <location>
        <begin position="98"/>
        <end position="226"/>
    </location>
</feature>